<feature type="transmembrane region" description="Helical" evidence="9">
    <location>
        <begin position="76"/>
        <end position="98"/>
    </location>
</feature>
<keyword evidence="7" id="KW-0406">Ion transport</keyword>
<feature type="domain" description="V-ATPase proteolipid subunit C-like" evidence="10">
    <location>
        <begin position="38"/>
        <end position="97"/>
    </location>
</feature>
<evidence type="ECO:0000256" key="2">
    <source>
        <dbReference type="ARBA" id="ARBA00007296"/>
    </source>
</evidence>
<name>A0A8S1QE35_9CILI</name>
<sequence length="201" mass="21421">MSQQIWGNPQGWDAAEWQSDATWADRFMYIDPYFWSYFGVALALATSIIGASWGIFVTGVSLLGSTVKAPRIRSKNLISVIFCEAVAIYGVIMAIIMIGKIGPIEDIPTDQNGINLCYTYALYCGYSLFWTGVSVGLSNLICGIAVGVTGSGCAISDAQTPETFVKILVVEIFGSALGLFGVIVGIIQCSGATFPKVCPTS</sequence>
<feature type="domain" description="V-ATPase proteolipid subunit C-like" evidence="10">
    <location>
        <begin position="130"/>
        <end position="187"/>
    </location>
</feature>
<accession>A0A8S1QE35</accession>
<dbReference type="GO" id="GO:0015078">
    <property type="term" value="F:proton transmembrane transporter activity"/>
    <property type="evidence" value="ECO:0007669"/>
    <property type="project" value="InterPro"/>
</dbReference>
<evidence type="ECO:0000259" key="10">
    <source>
        <dbReference type="Pfam" id="PF00137"/>
    </source>
</evidence>
<keyword evidence="12" id="KW-1185">Reference proteome</keyword>
<evidence type="ECO:0000256" key="4">
    <source>
        <dbReference type="ARBA" id="ARBA00022692"/>
    </source>
</evidence>
<dbReference type="FunFam" id="1.20.120.610:FF:000002">
    <property type="entry name" value="V-type proton ATPase proteolipid subunit"/>
    <property type="match status" value="1"/>
</dbReference>
<keyword evidence="5" id="KW-0375">Hydrogen ion transport</keyword>
<dbReference type="EMBL" id="CAJJDN010000101">
    <property type="protein sequence ID" value="CAD8112740.1"/>
    <property type="molecule type" value="Genomic_DNA"/>
</dbReference>
<evidence type="ECO:0000256" key="7">
    <source>
        <dbReference type="ARBA" id="ARBA00023065"/>
    </source>
</evidence>
<comment type="caution">
    <text evidence="11">The sequence shown here is derived from an EMBL/GenBank/DDBJ whole genome shotgun (WGS) entry which is preliminary data.</text>
</comment>
<gene>
    <name evidence="11" type="ORF">PSON_ATCC_30995.1.T1010155</name>
</gene>
<evidence type="ECO:0000256" key="5">
    <source>
        <dbReference type="ARBA" id="ARBA00022781"/>
    </source>
</evidence>
<comment type="subcellular location">
    <subcellularLocation>
        <location evidence="1">Membrane</location>
        <topology evidence="1">Multi-pass membrane protein</topology>
    </subcellularLocation>
</comment>
<dbReference type="Pfam" id="PF00137">
    <property type="entry name" value="ATP-synt_C"/>
    <property type="match status" value="2"/>
</dbReference>
<evidence type="ECO:0000256" key="9">
    <source>
        <dbReference type="SAM" id="Phobius"/>
    </source>
</evidence>
<dbReference type="OrthoDB" id="10264021at2759"/>
<dbReference type="AlphaFoldDB" id="A0A8S1QE35"/>
<evidence type="ECO:0000313" key="12">
    <source>
        <dbReference type="Proteomes" id="UP000692954"/>
    </source>
</evidence>
<protein>
    <recommendedName>
        <fullName evidence="10">V-ATPase proteolipid subunit C-like domain-containing protein</fullName>
    </recommendedName>
</protein>
<evidence type="ECO:0000256" key="3">
    <source>
        <dbReference type="ARBA" id="ARBA00022448"/>
    </source>
</evidence>
<keyword evidence="8 9" id="KW-0472">Membrane</keyword>
<dbReference type="GO" id="GO:0033177">
    <property type="term" value="C:proton-transporting two-sector ATPase complex, proton-transporting domain"/>
    <property type="evidence" value="ECO:0007669"/>
    <property type="project" value="InterPro"/>
</dbReference>
<dbReference type="PANTHER" id="PTHR10263">
    <property type="entry name" value="V-TYPE PROTON ATPASE PROTEOLIPID SUBUNIT"/>
    <property type="match status" value="1"/>
</dbReference>
<keyword evidence="4 9" id="KW-0812">Transmembrane</keyword>
<dbReference type="Proteomes" id="UP000692954">
    <property type="component" value="Unassembled WGS sequence"/>
</dbReference>
<keyword evidence="6 9" id="KW-1133">Transmembrane helix</keyword>
<dbReference type="CDD" id="cd18177">
    <property type="entry name" value="ATP-synt_Vo_c_ATP6F_rpt1"/>
    <property type="match status" value="1"/>
</dbReference>
<feature type="transmembrane region" description="Helical" evidence="9">
    <location>
        <begin position="167"/>
        <end position="187"/>
    </location>
</feature>
<feature type="transmembrane region" description="Helical" evidence="9">
    <location>
        <begin position="34"/>
        <end position="64"/>
    </location>
</feature>
<dbReference type="CDD" id="cd18178">
    <property type="entry name" value="ATP-synt_Vo_c_ATP6F_rpt2"/>
    <property type="match status" value="1"/>
</dbReference>
<dbReference type="InterPro" id="IPR002379">
    <property type="entry name" value="ATPase_proteolipid_c-like_dom"/>
</dbReference>
<comment type="similarity">
    <text evidence="2">Belongs to the V-ATPase proteolipid subunit family.</text>
</comment>
<evidence type="ECO:0000256" key="8">
    <source>
        <dbReference type="ARBA" id="ARBA00023136"/>
    </source>
</evidence>
<evidence type="ECO:0000256" key="1">
    <source>
        <dbReference type="ARBA" id="ARBA00004141"/>
    </source>
</evidence>
<evidence type="ECO:0000256" key="6">
    <source>
        <dbReference type="ARBA" id="ARBA00022989"/>
    </source>
</evidence>
<keyword evidence="3" id="KW-0813">Transport</keyword>
<feature type="transmembrane region" description="Helical" evidence="9">
    <location>
        <begin position="128"/>
        <end position="155"/>
    </location>
</feature>
<evidence type="ECO:0000313" key="11">
    <source>
        <dbReference type="EMBL" id="CAD8112740.1"/>
    </source>
</evidence>
<reference evidence="11" key="1">
    <citation type="submission" date="2021-01" db="EMBL/GenBank/DDBJ databases">
        <authorList>
            <consortium name="Genoscope - CEA"/>
            <person name="William W."/>
        </authorList>
    </citation>
    <scope>NUCLEOTIDE SEQUENCE</scope>
</reference>
<organism evidence="11 12">
    <name type="scientific">Paramecium sonneborni</name>
    <dbReference type="NCBI Taxonomy" id="65129"/>
    <lineage>
        <taxon>Eukaryota</taxon>
        <taxon>Sar</taxon>
        <taxon>Alveolata</taxon>
        <taxon>Ciliophora</taxon>
        <taxon>Intramacronucleata</taxon>
        <taxon>Oligohymenophorea</taxon>
        <taxon>Peniculida</taxon>
        <taxon>Parameciidae</taxon>
        <taxon>Paramecium</taxon>
    </lineage>
</organism>
<proteinExistence type="inferred from homology"/>